<dbReference type="EMBL" id="QKOD01000004">
    <property type="protein sequence ID" value="RNJ44430.1"/>
    <property type="molecule type" value="Genomic_DNA"/>
</dbReference>
<sequence length="187" mass="20779">MREPARDFWDWGLKMKKTVLAGVCLLFATGPTSPSPRSDCPFNSKLFRSSLYGEKDPASYQELQFLEGATNGKVRLTEYRKGKPKWAAQGEFTCSNGFSICRVNFPLMLAGSIELPYETVDKEGAAPEMVVIPAFRQEVYQTEQYAVSQGKSYGGFVADLLGGFAPKEGEPLVPYNIYRYAKCAKSP</sequence>
<dbReference type="AlphaFoldDB" id="A0A3M9XAJ5"/>
<organism evidence="1 2">
    <name type="scientific">Mesorhizobium japonicum</name>
    <dbReference type="NCBI Taxonomy" id="2066070"/>
    <lineage>
        <taxon>Bacteria</taxon>
        <taxon>Pseudomonadati</taxon>
        <taxon>Pseudomonadota</taxon>
        <taxon>Alphaproteobacteria</taxon>
        <taxon>Hyphomicrobiales</taxon>
        <taxon>Phyllobacteriaceae</taxon>
        <taxon>Mesorhizobium</taxon>
    </lineage>
</organism>
<dbReference type="Proteomes" id="UP000275436">
    <property type="component" value="Unassembled WGS sequence"/>
</dbReference>
<accession>A0A3M9XAJ5</accession>
<evidence type="ECO:0000313" key="1">
    <source>
        <dbReference type="EMBL" id="RNJ44430.1"/>
    </source>
</evidence>
<protein>
    <submittedName>
        <fullName evidence="1">Uncharacterized protein</fullName>
    </submittedName>
</protein>
<proteinExistence type="predicted"/>
<name>A0A3M9XAJ5_9HYPH</name>
<reference evidence="1 2" key="1">
    <citation type="journal article" date="2018" name="Mol. Plant Microbe Interact.">
        <title>Taxonomically Different Co-Microsymbionts of a Relict Legume, Oxytropis popoviana, Have Complementary Sets of Symbiotic Genes and Together Increase the Efficiency of Plant Nodulation.</title>
        <authorList>
            <person name="Safronova V."/>
            <person name="Belimov A."/>
            <person name="Sazanova A."/>
            <person name="Chirak E."/>
            <person name="Verkhozina A."/>
            <person name="Kuznetsova I."/>
            <person name="Andronov E."/>
            <person name="Puhalsky J."/>
            <person name="Tikhonovich I."/>
        </authorList>
    </citation>
    <scope>NUCLEOTIDE SEQUENCE [LARGE SCALE GENOMIC DNA]</scope>
    <source>
        <strain evidence="1 2">Opo-235</strain>
    </source>
</reference>
<gene>
    <name evidence="1" type="ORF">DNR46_17480</name>
</gene>
<evidence type="ECO:0000313" key="2">
    <source>
        <dbReference type="Proteomes" id="UP000275436"/>
    </source>
</evidence>
<comment type="caution">
    <text evidence="1">The sequence shown here is derived from an EMBL/GenBank/DDBJ whole genome shotgun (WGS) entry which is preliminary data.</text>
</comment>